<dbReference type="PROSITE" id="PS00518">
    <property type="entry name" value="ZF_RING_1"/>
    <property type="match status" value="1"/>
</dbReference>
<dbReference type="SUPFAM" id="SSF101898">
    <property type="entry name" value="NHL repeat"/>
    <property type="match status" value="1"/>
</dbReference>
<evidence type="ECO:0000256" key="8">
    <source>
        <dbReference type="PROSITE-ProRule" id="PRU00024"/>
    </source>
</evidence>
<keyword evidence="7" id="KW-0862">Zinc</keyword>
<dbReference type="Gene3D" id="3.30.160.60">
    <property type="entry name" value="Classic Zinc Finger"/>
    <property type="match status" value="1"/>
</dbReference>
<comment type="catalytic activity">
    <reaction evidence="1">
        <text>S-ubiquitinyl-[E2 ubiquitin-conjugating enzyme]-L-cysteine + [acceptor protein]-L-lysine = [E2 ubiquitin-conjugating enzyme]-L-cysteine + N(6)-ubiquitinyl-[acceptor protein]-L-lysine.</text>
        <dbReference type="EC" id="2.3.2.27"/>
    </reaction>
</comment>
<comment type="caution">
    <text evidence="11">The sequence shown here is derived from an EMBL/GenBank/DDBJ whole genome shotgun (WGS) entry which is preliminary data.</text>
</comment>
<dbReference type="InterPro" id="IPR047153">
    <property type="entry name" value="TRIM45/56/19-like"/>
</dbReference>
<dbReference type="InterPro" id="IPR011042">
    <property type="entry name" value="6-blade_b-propeller_TolB-like"/>
</dbReference>
<keyword evidence="5" id="KW-0479">Metal-binding</keyword>
<dbReference type="Pfam" id="PF13445">
    <property type="entry name" value="zf-RING_UBOX"/>
    <property type="match status" value="1"/>
</dbReference>
<keyword evidence="6 8" id="KW-0863">Zinc-finger</keyword>
<dbReference type="PROSITE" id="PS50119">
    <property type="entry name" value="ZF_BBOX"/>
    <property type="match status" value="2"/>
</dbReference>
<evidence type="ECO:0000256" key="1">
    <source>
        <dbReference type="ARBA" id="ARBA00000900"/>
    </source>
</evidence>
<evidence type="ECO:0000256" key="4">
    <source>
        <dbReference type="ARBA" id="ARBA00022553"/>
    </source>
</evidence>
<dbReference type="InterPro" id="IPR001841">
    <property type="entry name" value="Znf_RING"/>
</dbReference>
<dbReference type="Gene3D" id="3.30.40.10">
    <property type="entry name" value="Zinc/RING finger domain, C3HC4 (zinc finger)"/>
    <property type="match status" value="1"/>
</dbReference>
<reference evidence="11 12" key="1">
    <citation type="submission" date="2021-05" db="EMBL/GenBank/DDBJ databases">
        <authorList>
            <person name="Zahm M."/>
            <person name="Klopp C."/>
            <person name="Cabau C."/>
            <person name="Kuhl H."/>
            <person name="Suciu R."/>
            <person name="Ciorpac M."/>
            <person name="Holostenco D."/>
            <person name="Gessner J."/>
            <person name="Wuertz S."/>
            <person name="Hohne C."/>
            <person name="Stock M."/>
            <person name="Gislard M."/>
            <person name="Lluch J."/>
            <person name="Milhes M."/>
            <person name="Lampietro C."/>
            <person name="Lopez Roques C."/>
            <person name="Donnadieu C."/>
            <person name="Du K."/>
            <person name="Schartl M."/>
            <person name="Guiguen Y."/>
        </authorList>
    </citation>
    <scope>NUCLEOTIDE SEQUENCE [LARGE SCALE GENOMIC DNA]</scope>
    <source>
        <strain evidence="11">Hh-F2</strain>
        <tissue evidence="11">Blood</tissue>
    </source>
</reference>
<dbReference type="EC" id="2.3.2.27" evidence="3"/>
<dbReference type="PANTHER" id="PTHR25462:SF229">
    <property type="entry name" value="TRANSCRIPTION INTERMEDIARY FACTOR 1-BETA"/>
    <property type="match status" value="1"/>
</dbReference>
<comment type="similarity">
    <text evidence="2">Belongs to the TRIM/RBCC family.</text>
</comment>
<dbReference type="Proteomes" id="UP001369086">
    <property type="component" value="Unassembled WGS sequence"/>
</dbReference>
<feature type="domain" description="B box-type" evidence="10">
    <location>
        <begin position="90"/>
        <end position="141"/>
    </location>
</feature>
<evidence type="ECO:0000259" key="10">
    <source>
        <dbReference type="PROSITE" id="PS50119"/>
    </source>
</evidence>
<dbReference type="SMART" id="SM00184">
    <property type="entry name" value="RING"/>
    <property type="match status" value="1"/>
</dbReference>
<evidence type="ECO:0000256" key="5">
    <source>
        <dbReference type="ARBA" id="ARBA00022723"/>
    </source>
</evidence>
<name>A0ABR0ZAM1_HUSHU</name>
<gene>
    <name evidence="11" type="ORF">HHUSO_G16372</name>
</gene>
<dbReference type="InterPro" id="IPR017907">
    <property type="entry name" value="Znf_RING_CS"/>
</dbReference>
<dbReference type="InterPro" id="IPR013083">
    <property type="entry name" value="Znf_RING/FYVE/PHD"/>
</dbReference>
<evidence type="ECO:0000256" key="3">
    <source>
        <dbReference type="ARBA" id="ARBA00012483"/>
    </source>
</evidence>
<evidence type="ECO:0000259" key="9">
    <source>
        <dbReference type="PROSITE" id="PS50089"/>
    </source>
</evidence>
<evidence type="ECO:0000313" key="11">
    <source>
        <dbReference type="EMBL" id="KAK6481860.1"/>
    </source>
</evidence>
<evidence type="ECO:0000256" key="6">
    <source>
        <dbReference type="ARBA" id="ARBA00022771"/>
    </source>
</evidence>
<dbReference type="InterPro" id="IPR027370">
    <property type="entry name" value="Znf-RING_euk"/>
</dbReference>
<dbReference type="InterPro" id="IPR000315">
    <property type="entry name" value="Znf_B-box"/>
</dbReference>
<dbReference type="PANTHER" id="PTHR25462">
    <property type="entry name" value="BONUS, ISOFORM C-RELATED"/>
    <property type="match status" value="1"/>
</dbReference>
<keyword evidence="12" id="KW-1185">Reference proteome</keyword>
<dbReference type="PROSITE" id="PS50089">
    <property type="entry name" value="ZF_RING_2"/>
    <property type="match status" value="1"/>
</dbReference>
<evidence type="ECO:0000313" key="12">
    <source>
        <dbReference type="Proteomes" id="UP001369086"/>
    </source>
</evidence>
<evidence type="ECO:0000256" key="2">
    <source>
        <dbReference type="ARBA" id="ARBA00008518"/>
    </source>
</evidence>
<feature type="domain" description="B box-type" evidence="10">
    <location>
        <begin position="156"/>
        <end position="196"/>
    </location>
</feature>
<protein>
    <recommendedName>
        <fullName evidence="3">RING-type E3 ubiquitin transferase</fullName>
        <ecNumber evidence="3">2.3.2.27</ecNumber>
    </recommendedName>
</protein>
<feature type="domain" description="RING-type" evidence="9">
    <location>
        <begin position="19"/>
        <end position="60"/>
    </location>
</feature>
<dbReference type="Gene3D" id="2.120.10.30">
    <property type="entry name" value="TolB, C-terminal domain"/>
    <property type="match status" value="1"/>
</dbReference>
<keyword evidence="4" id="KW-0597">Phosphoprotein</keyword>
<evidence type="ECO:0000256" key="7">
    <source>
        <dbReference type="ARBA" id="ARBA00022833"/>
    </source>
</evidence>
<dbReference type="SUPFAM" id="SSF57845">
    <property type="entry name" value="B-box zinc-binding domain"/>
    <property type="match status" value="1"/>
</dbReference>
<dbReference type="SMART" id="SM00336">
    <property type="entry name" value="BBOX"/>
    <property type="match status" value="2"/>
</dbReference>
<organism evidence="11 12">
    <name type="scientific">Huso huso</name>
    <name type="common">Beluga</name>
    <name type="synonym">Acipenser huso</name>
    <dbReference type="NCBI Taxonomy" id="61971"/>
    <lineage>
        <taxon>Eukaryota</taxon>
        <taxon>Metazoa</taxon>
        <taxon>Chordata</taxon>
        <taxon>Craniata</taxon>
        <taxon>Vertebrata</taxon>
        <taxon>Euteleostomi</taxon>
        <taxon>Actinopterygii</taxon>
        <taxon>Chondrostei</taxon>
        <taxon>Acipenseriformes</taxon>
        <taxon>Acipenseridae</taxon>
        <taxon>Huso</taxon>
    </lineage>
</organism>
<proteinExistence type="inferred from homology"/>
<dbReference type="Pfam" id="PF00643">
    <property type="entry name" value="zf-B_box"/>
    <property type="match status" value="1"/>
</dbReference>
<accession>A0ABR0ZAM1</accession>
<dbReference type="SUPFAM" id="SSF57850">
    <property type="entry name" value="RING/U-box"/>
    <property type="match status" value="1"/>
</dbReference>
<dbReference type="EMBL" id="JAHFZB010000014">
    <property type="protein sequence ID" value="KAK6481860.1"/>
    <property type="molecule type" value="Genomic_DNA"/>
</dbReference>
<sequence>MAATDPQLSELIEEEFLKCKICFELYKSPRILPCLHSYCEQCLEKLLEKGKGTIYCPECRTETRVQGSVRNIKTSFFINGLLDLFESKRKKEAVCSVCVSLKQSPEAASSHCLDCADFLCRSCAEGHRCSKLTLSHTVVSLQDYTAGRYDEEARLRQEQHCHSHQDTLRFYCNTCSTPICRDCRMLEHFSHHILVMADAVKARKPQVEGLISSLDNNIKNIGQQEEAVDSMIGQLKESQSTIQDCVSKYVSVLVEQLYAQRDSICKELSDFVQQQEKSYLSIKQALHNHMDSAQSTKDFSRKVMEMGKDYEILQLEGMIQSHIKRLQDLNIPAAEGKMPHLVIKEGLNKESVGKQMFQLRFEPHCNSSGNAPTVVATDIKLEPHMTVQKSHLFTRFQIVSCDNEFTPVISGLSHFENGDIIIADYKNSVIKRFDIKGKYSISTSLMNIHPCGIAVCGEEMSFTSNAFLYNTKGEHSDVHHIPLRGSHSLYAIASYKRQYRAVSEGTACTISLYDLKKRLVGRVQPYNYLVGDFSYLAVNSREEFIVSDTLKKCIIVFKKTGEIINVCESAGPGKFAPSCVCVDHRDNIYAIESGRIIQLSPKGEFLTELLNFQDWYMPVHITVNPEGQLIVSDHVGYILIYRINPYE</sequence>